<feature type="region of interest" description="Disordered" evidence="3">
    <location>
        <begin position="1285"/>
        <end position="1312"/>
    </location>
</feature>
<accession>S5TC78</accession>
<evidence type="ECO:0000259" key="5">
    <source>
        <dbReference type="Pfam" id="PF05567"/>
    </source>
</evidence>
<reference evidence="6 7" key="1">
    <citation type="submission" date="2013-05" db="EMBL/GenBank/DDBJ databases">
        <title>Between feast and famine: a lifestyle of most important marine PAH-degrading bacterium Cycloclasticus sp. 7ME.</title>
        <authorList>
            <person name="Yakimov M.M."/>
            <person name="Messina E."/>
            <person name="Genovese M."/>
            <person name="Denaro R."/>
            <person name="Crisafi F."/>
            <person name="Russo D."/>
            <person name="Cappello S."/>
            <person name="Santisi S."/>
            <person name="Smedile F."/>
            <person name="Golyshina O.V."/>
            <person name="Tran H."/>
            <person name="Pieper D.H."/>
            <person name="Golyshin P.N."/>
            <person name="Giuliano L."/>
        </authorList>
    </citation>
    <scope>NUCLEOTIDE SEQUENCE [LARGE SCALE GENOMIC DNA]</scope>
    <source>
        <strain evidence="6 7">78-ME</strain>
    </source>
</reference>
<dbReference type="eggNOG" id="COG3419">
    <property type="taxonomic scope" value="Bacteria"/>
</dbReference>
<dbReference type="EMBL" id="CP005996">
    <property type="protein sequence ID" value="AGS38412.1"/>
    <property type="molecule type" value="Genomic_DNA"/>
</dbReference>
<feature type="region of interest" description="Disordered" evidence="3">
    <location>
        <begin position="561"/>
        <end position="586"/>
    </location>
</feature>
<evidence type="ECO:0000256" key="4">
    <source>
        <dbReference type="SAM" id="SignalP"/>
    </source>
</evidence>
<dbReference type="InterPro" id="IPR018247">
    <property type="entry name" value="EF_Hand_1_Ca_BS"/>
</dbReference>
<keyword evidence="7" id="KW-1185">Reference proteome</keyword>
<dbReference type="PROSITE" id="PS00018">
    <property type="entry name" value="EF_HAND_1"/>
    <property type="match status" value="1"/>
</dbReference>
<evidence type="ECO:0000256" key="1">
    <source>
        <dbReference type="ARBA" id="ARBA00022723"/>
    </source>
</evidence>
<dbReference type="RefSeq" id="WP_020931783.1">
    <property type="nucleotide sequence ID" value="NC_021917.1"/>
</dbReference>
<dbReference type="PATRIC" id="fig|1198232.3.peg.70"/>
<name>S5TC78_9GAMM</name>
<proteinExistence type="predicted"/>
<dbReference type="KEGG" id="cza:CYCME_0068"/>
<feature type="compositionally biased region" description="Low complexity" evidence="3">
    <location>
        <begin position="708"/>
        <end position="718"/>
    </location>
</feature>
<reference evidence="7" key="2">
    <citation type="journal article" date="2016" name="Environ. Microbiol. Rep.">
        <title>Analysis of defence systems and a conjugative IncP-1 plasmid in the marine polyaromatic hydrocarbons-degrading bacterium Cycloclasticus sp. 78-ME.</title>
        <authorList>
            <person name="Yakimov M.M."/>
            <person name="Crisafi F."/>
            <person name="Messina E."/>
            <person name="Smedile F."/>
            <person name="Lopatina A."/>
            <person name="Denaro R."/>
            <person name="Pieper D.H."/>
            <person name="Golyshin P.N."/>
            <person name="Giuliano L."/>
        </authorList>
    </citation>
    <scope>NUCLEOTIDE SEQUENCE [LARGE SCALE GENOMIC DNA]</scope>
    <source>
        <strain evidence="7">78-ME</strain>
    </source>
</reference>
<evidence type="ECO:0000313" key="7">
    <source>
        <dbReference type="Proteomes" id="UP000015380"/>
    </source>
</evidence>
<protein>
    <submittedName>
        <fullName evidence="6">Type IV fimbrial biogenesis protein PilY1</fullName>
    </submittedName>
</protein>
<evidence type="ECO:0000256" key="3">
    <source>
        <dbReference type="SAM" id="MobiDB-lite"/>
    </source>
</evidence>
<dbReference type="InterPro" id="IPR008707">
    <property type="entry name" value="B-propeller_PilY1"/>
</dbReference>
<feature type="compositionally biased region" description="Polar residues" evidence="3">
    <location>
        <begin position="1298"/>
        <end position="1312"/>
    </location>
</feature>
<gene>
    <name evidence="6" type="ORF">CYCME_0068</name>
</gene>
<evidence type="ECO:0000313" key="6">
    <source>
        <dbReference type="EMBL" id="AGS38412.1"/>
    </source>
</evidence>
<dbReference type="HOGENOM" id="CLU_001890_0_1_6"/>
<keyword evidence="2" id="KW-0106">Calcium</keyword>
<feature type="domain" description="PilY1 beta-propeller" evidence="5">
    <location>
        <begin position="745"/>
        <end position="1119"/>
    </location>
</feature>
<feature type="signal peptide" evidence="4">
    <location>
        <begin position="1"/>
        <end position="25"/>
    </location>
</feature>
<evidence type="ECO:0000256" key="2">
    <source>
        <dbReference type="ARBA" id="ARBA00022837"/>
    </source>
</evidence>
<feature type="region of interest" description="Disordered" evidence="3">
    <location>
        <begin position="708"/>
        <end position="737"/>
    </location>
</feature>
<sequence length="1312" mass="139941">MLKLIIQRFIFIAFAALYTAGSAYAAIAQSPLFLTTSVDPNVLFNMSVETPMGGAAYNDQPNISTGCTGRVNDGGTVGICYSPIQEYLGYFDPNKCYTYGSGQFNPAGPVNNTNHECTSKFSGNFMNWATMTAMDMFVWTMTGGNRVVDSTTETVIRRTRKQDNDNWFPRKLIKSTRNVNPSTVTPWSVPVYIRNEAFGVKFGTSINANDLSGSTYNVHIKVCESSSNLEANCVPYGSGSYYKPEGLIQKNADQMRFGVTSYSNTNGNGIDGGVLRSNMKYVGTTMPDGSGGTMTNPLAEILSTGIINTNANTADSVASSVSLSGVITYLNKFSDPGYKGNDPASELFYESIRYFKNLGPTAEYLTGANGGFPILDGSRWEDPIQYECQNNFIIGINDANPWKDKKLPGTHFTASSFNGTNISDDYGEPSTPDSDINVTNLTNTVGDLEGLTGTAQVVGCTALNCDMANTAKIIPGLGEVMGTAPYSPKENSYYIAGLAYYANTEDIRTGATGNLGATTDFTGKQTISTFMVDSQEYSSNPLLGQMNMLWLAGKYGGFVDDNDDADPNNGTPGTSTTEWDADSDGEPDNYVLATEPDKLVSALNQAFTNIEALTSSASSVATNSTRLDTNSYVFQARFNSATWTGQLLAFNLNNDGSIGSQAWDASTLIPAENSRNIFSYDSTSGSSTGIIFEYANLNTTQQLLMDTDSSGTTDTLGSNRTDYIRGDTSNEQKNGGPFRDRVSLLGDVINSDPWFSGHVEDFGYTQLADTTEAAAYPAHLTAKLARTPAVYFSANDGMLHAVNATSEPTDSSYSSRGVELFSYVPDATIGALSTLTDPFYGCGGAGCIPHRYFVDGAPRGGDAYFGSAWRSVLVTTLGAGGKGLFALDVTNPSSFSASNVLWEISDAQAPNPSDVGSFAADLGYTLPQASIVKMQDGSWAAVVANGYESANNSAVLFLIDIQTGYILKKIDTGVGSAGNPNGLSTPIAVDEDGDKVTDSIYAGDLLGNLWKFDVSGNNTSTWKVAYGTNPSPAPLYQALDGSGTPQPITAKPQVGKHPSGGLMVYFGTGKYYAVNDQIVGPSPQIQTFFGIRDQGSAVASRTNLLQQEILTEKTFEVTASNVIQTPSNPLPSDSTLIDLRATSNTTVDYTTKDGWYMDLNVPIASPYNGNGPEGERVIAAPLLRNGRIIFVTLIPDPNPCNSGGSSWLMELDAVNGSRLDTSPFDINNDGVIDLLDLVAMYDTNGDGNIDALDTIPTSGIRKDGLGIIKTPGVVICDDGTECKYSSGSSGNLDMIKESSGSPTGRQSWRQLR</sequence>
<organism evidence="6 7">
    <name type="scientific">Cycloclasticus zancles 78-ME</name>
    <dbReference type="NCBI Taxonomy" id="1198232"/>
    <lineage>
        <taxon>Bacteria</taxon>
        <taxon>Pseudomonadati</taxon>
        <taxon>Pseudomonadota</taxon>
        <taxon>Gammaproteobacteria</taxon>
        <taxon>Thiotrichales</taxon>
        <taxon>Piscirickettsiaceae</taxon>
        <taxon>Cycloclasticus</taxon>
    </lineage>
</organism>
<feature type="chain" id="PRO_5004532672" evidence="4">
    <location>
        <begin position="26"/>
        <end position="1312"/>
    </location>
</feature>
<feature type="compositionally biased region" description="Polar residues" evidence="3">
    <location>
        <begin position="568"/>
        <end position="578"/>
    </location>
</feature>
<keyword evidence="4" id="KW-0732">Signal</keyword>
<keyword evidence="1" id="KW-0479">Metal-binding</keyword>
<dbReference type="GO" id="GO:0046872">
    <property type="term" value="F:metal ion binding"/>
    <property type="evidence" value="ECO:0007669"/>
    <property type="project" value="UniProtKB-KW"/>
</dbReference>
<dbReference type="Pfam" id="PF05567">
    <property type="entry name" value="T4P_PilY1"/>
    <property type="match status" value="1"/>
</dbReference>
<dbReference type="Proteomes" id="UP000015380">
    <property type="component" value="Chromosome"/>
</dbReference>